<dbReference type="EMBL" id="SMFR01000008">
    <property type="protein sequence ID" value="TCJ89932.1"/>
    <property type="molecule type" value="Genomic_DNA"/>
</dbReference>
<sequence>MSLRSNVYFGGFGGDTVGWEQVPGLTGQIYANHSDICVEIHALNFPNIIHLPPGDVREIDLATLPYAELFWASPACPAWTDAAGKKRHFDQSNQYSMLEDSELGLVIDDPAESRSRSLIEQIPRYLRAMAARGTPVLGGVMENVIQCRRWDRWAEWIRSIEEIGPGYNVRVIALNSMHAMPRLCSPAPQSRDRLYVAYTLKSLGRTPDWDKWLRPKAYCTGCDKVVDAIQSWKKPGQDMGRYGIAHGQYVYRCPSGSCRNAIVEPFTTPASAAIDWSLDPGAVIADRDKPLAAATMERIRIGLERYAGEAMLNPAGGTWRTAATPLSEPMPTRTTRETDALVLPPMLVQTSKRSTQPARAMSAPMPTQTTRRELGVVLPPFLTSLRGGGSKTATYGIDEPLSTFSASGFHHGLVGPPQDRADLLVPYYSTGVARPVSEPMGTLTTRDRFGVLGVDEVNRLAGQCTFRMLEIPEIRDGMAFPKGFRMIGDKRTRARGLGNAVTPPVSEVLGCALVETITGESIERFAS</sequence>
<dbReference type="GO" id="GO:0008168">
    <property type="term" value="F:methyltransferase activity"/>
    <property type="evidence" value="ECO:0007669"/>
    <property type="project" value="UniProtKB-KW"/>
</dbReference>
<keyword evidence="1" id="KW-0949">S-adenosyl-L-methionine</keyword>
<dbReference type="AlphaFoldDB" id="A0A4R1FAV0"/>
<dbReference type="STRING" id="1210063.GCA_001612665_05803"/>
<dbReference type="InterPro" id="IPR029063">
    <property type="entry name" value="SAM-dependent_MTases_sf"/>
</dbReference>
<evidence type="ECO:0000256" key="1">
    <source>
        <dbReference type="ARBA" id="ARBA00022691"/>
    </source>
</evidence>
<dbReference type="InterPro" id="IPR031303">
    <property type="entry name" value="C5_meth_CS"/>
</dbReference>
<comment type="caution">
    <text evidence="2">The sequence shown here is derived from an EMBL/GenBank/DDBJ whole genome shotgun (WGS) entry which is preliminary data.</text>
</comment>
<keyword evidence="3" id="KW-1185">Reference proteome</keyword>
<keyword evidence="2" id="KW-0808">Transferase</keyword>
<proteinExistence type="predicted"/>
<dbReference type="OrthoDB" id="9813719at2"/>
<name>A0A4R1FAV0_9NOCA</name>
<reference evidence="2 3" key="1">
    <citation type="submission" date="2019-03" db="EMBL/GenBank/DDBJ databases">
        <title>Genomic Encyclopedia of Type Strains, Phase IV (KMG-IV): sequencing the most valuable type-strain genomes for metagenomic binning, comparative biology and taxonomic classification.</title>
        <authorList>
            <person name="Goeker M."/>
        </authorList>
    </citation>
    <scope>NUCLEOTIDE SEQUENCE [LARGE SCALE GENOMIC DNA]</scope>
    <source>
        <strain evidence="2 3">DSM 44684</strain>
    </source>
</reference>
<evidence type="ECO:0000313" key="2">
    <source>
        <dbReference type="EMBL" id="TCJ89932.1"/>
    </source>
</evidence>
<evidence type="ECO:0000313" key="3">
    <source>
        <dbReference type="Proteomes" id="UP000294856"/>
    </source>
</evidence>
<dbReference type="PROSITE" id="PS00095">
    <property type="entry name" value="C5_MTASE_2"/>
    <property type="match status" value="1"/>
</dbReference>
<dbReference type="Gene3D" id="3.40.50.150">
    <property type="entry name" value="Vaccinia Virus protein VP39"/>
    <property type="match status" value="1"/>
</dbReference>
<dbReference type="Proteomes" id="UP000294856">
    <property type="component" value="Unassembled WGS sequence"/>
</dbReference>
<organism evidence="2 3">
    <name type="scientific">Nocardia alba</name>
    <dbReference type="NCBI Taxonomy" id="225051"/>
    <lineage>
        <taxon>Bacteria</taxon>
        <taxon>Bacillati</taxon>
        <taxon>Actinomycetota</taxon>
        <taxon>Actinomycetes</taxon>
        <taxon>Mycobacteriales</taxon>
        <taxon>Nocardiaceae</taxon>
        <taxon>Nocardia</taxon>
    </lineage>
</organism>
<dbReference type="GO" id="GO:0032259">
    <property type="term" value="P:methylation"/>
    <property type="evidence" value="ECO:0007669"/>
    <property type="project" value="UniProtKB-KW"/>
</dbReference>
<keyword evidence="2" id="KW-0489">Methyltransferase</keyword>
<gene>
    <name evidence="2" type="ORF">DFR71_6222</name>
</gene>
<accession>A0A4R1FAV0</accession>
<protein>
    <submittedName>
        <fullName evidence="2">DNA (Cytosine-5)-methyltransferase 1</fullName>
    </submittedName>
</protein>
<dbReference type="RefSeq" id="WP_067458296.1">
    <property type="nucleotide sequence ID" value="NZ_SMFR01000008.1"/>
</dbReference>
<dbReference type="SUPFAM" id="SSF53335">
    <property type="entry name" value="S-adenosyl-L-methionine-dependent methyltransferases"/>
    <property type="match status" value="1"/>
</dbReference>